<dbReference type="OrthoDB" id="227009at2"/>
<comment type="caution">
    <text evidence="1">The sequence shown here is derived from an EMBL/GenBank/DDBJ whole genome shotgun (WGS) entry which is preliminary data.</text>
</comment>
<reference evidence="1 2" key="1">
    <citation type="submission" date="2018-02" db="EMBL/GenBank/DDBJ databases">
        <title>Comparative genomes isolates from brazilian mangrove.</title>
        <authorList>
            <person name="Araujo J.E."/>
            <person name="Taketani R.G."/>
            <person name="Silva M.C.P."/>
            <person name="Loureco M.V."/>
            <person name="Andreote F.D."/>
        </authorList>
    </citation>
    <scope>NUCLEOTIDE SEQUENCE [LARGE SCALE GENOMIC DNA]</scope>
    <source>
        <strain evidence="1 2">Nap-Phe MGV</strain>
    </source>
</reference>
<dbReference type="Proteomes" id="UP000237819">
    <property type="component" value="Unassembled WGS sequence"/>
</dbReference>
<organism evidence="1 2">
    <name type="scientific">Blastopirellula marina</name>
    <dbReference type="NCBI Taxonomy" id="124"/>
    <lineage>
        <taxon>Bacteria</taxon>
        <taxon>Pseudomonadati</taxon>
        <taxon>Planctomycetota</taxon>
        <taxon>Planctomycetia</taxon>
        <taxon>Pirellulales</taxon>
        <taxon>Pirellulaceae</taxon>
        <taxon>Blastopirellula</taxon>
    </lineage>
</organism>
<dbReference type="RefSeq" id="WP_105334821.1">
    <property type="nucleotide sequence ID" value="NZ_PUHZ01000008.1"/>
</dbReference>
<accession>A0A2S8GQJ3</accession>
<gene>
    <name evidence="1" type="ORF">C5Y93_07625</name>
</gene>
<dbReference type="Gene3D" id="2.160.20.80">
    <property type="entry name" value="E3 ubiquitin-protein ligase SopA"/>
    <property type="match status" value="1"/>
</dbReference>
<dbReference type="SUPFAM" id="SSF141571">
    <property type="entry name" value="Pentapeptide repeat-like"/>
    <property type="match status" value="1"/>
</dbReference>
<dbReference type="AlphaFoldDB" id="A0A2S8GQJ3"/>
<dbReference type="EMBL" id="PUHZ01000008">
    <property type="protein sequence ID" value="PQO46695.1"/>
    <property type="molecule type" value="Genomic_DNA"/>
</dbReference>
<dbReference type="Pfam" id="PF13599">
    <property type="entry name" value="Pentapeptide_4"/>
    <property type="match status" value="1"/>
</dbReference>
<dbReference type="PANTHER" id="PTHR14136">
    <property type="entry name" value="BTB_POZ DOMAIN-CONTAINING PROTEIN KCTD9"/>
    <property type="match status" value="1"/>
</dbReference>
<name>A0A2S8GQJ3_9BACT</name>
<evidence type="ECO:0000313" key="2">
    <source>
        <dbReference type="Proteomes" id="UP000237819"/>
    </source>
</evidence>
<evidence type="ECO:0000313" key="1">
    <source>
        <dbReference type="EMBL" id="PQO46695.1"/>
    </source>
</evidence>
<sequence length="196" mass="21204">MDKSQLGALQNRWTPHDSEAAIHWLLGKGAAPFTRLADGREDLRGLTITQFIKNVSLKNIDFSGAATVGFGQFGMCMIAGCRFSNATLTTNLGHRFQDCDFTAAKMSGAVMRGEFADCNFSSANLTGVRGGQVQFVRCVFSQANLRKATLTHCSFTECEFEGCKFGSGSLSYSKFVSSPIEPESLGNTLLEKVVTS</sequence>
<dbReference type="InterPro" id="IPR051082">
    <property type="entry name" value="Pentapeptide-BTB/POZ_domain"/>
</dbReference>
<dbReference type="InterPro" id="IPR001646">
    <property type="entry name" value="5peptide_repeat"/>
</dbReference>
<proteinExistence type="predicted"/>
<protein>
    <recommendedName>
        <fullName evidence="3">Pentapeptide repeat-containing protein</fullName>
    </recommendedName>
</protein>
<evidence type="ECO:0008006" key="3">
    <source>
        <dbReference type="Google" id="ProtNLM"/>
    </source>
</evidence>
<dbReference type="PANTHER" id="PTHR14136:SF17">
    <property type="entry name" value="BTB_POZ DOMAIN-CONTAINING PROTEIN KCTD9"/>
    <property type="match status" value="1"/>
</dbReference>